<evidence type="ECO:0000259" key="3">
    <source>
        <dbReference type="Pfam" id="PF25137"/>
    </source>
</evidence>
<organism evidence="4 5">
    <name type="scientific">Anaeromicropila herbilytica</name>
    <dbReference type="NCBI Taxonomy" id="2785025"/>
    <lineage>
        <taxon>Bacteria</taxon>
        <taxon>Bacillati</taxon>
        <taxon>Bacillota</taxon>
        <taxon>Clostridia</taxon>
        <taxon>Lachnospirales</taxon>
        <taxon>Lachnospiraceae</taxon>
        <taxon>Anaeromicropila</taxon>
    </lineage>
</organism>
<dbReference type="Pfam" id="PF00465">
    <property type="entry name" value="Fe-ADH"/>
    <property type="match status" value="1"/>
</dbReference>
<dbReference type="InterPro" id="IPR056798">
    <property type="entry name" value="ADH_Fe_C"/>
</dbReference>
<dbReference type="GO" id="GO:0004022">
    <property type="term" value="F:alcohol dehydrogenase (NAD+) activity"/>
    <property type="evidence" value="ECO:0007669"/>
    <property type="project" value="UniProtKB-ARBA"/>
</dbReference>
<dbReference type="PANTHER" id="PTHR11496">
    <property type="entry name" value="ALCOHOL DEHYDROGENASE"/>
    <property type="match status" value="1"/>
</dbReference>
<gene>
    <name evidence="4" type="ORF">bsdtb5_25650</name>
</gene>
<protein>
    <submittedName>
        <fullName evidence="4">Iron-containing alcohol dehydrogenase</fullName>
    </submittedName>
</protein>
<dbReference type="GO" id="GO:0046872">
    <property type="term" value="F:metal ion binding"/>
    <property type="evidence" value="ECO:0007669"/>
    <property type="project" value="InterPro"/>
</dbReference>
<keyword evidence="5" id="KW-1185">Reference proteome</keyword>
<dbReference type="PANTHER" id="PTHR11496:SF104">
    <property type="entry name" value="3-DEOXY-ALPHA-D-MANNO-OCTULOSONATE 8-OXIDASE"/>
    <property type="match status" value="1"/>
</dbReference>
<dbReference type="Pfam" id="PF25137">
    <property type="entry name" value="ADH_Fe_C"/>
    <property type="match status" value="1"/>
</dbReference>
<dbReference type="FunFam" id="3.40.50.1970:FF:000003">
    <property type="entry name" value="Alcohol dehydrogenase, iron-containing"/>
    <property type="match status" value="1"/>
</dbReference>
<evidence type="ECO:0000313" key="5">
    <source>
        <dbReference type="Proteomes" id="UP000595897"/>
    </source>
</evidence>
<keyword evidence="1" id="KW-0560">Oxidoreductase</keyword>
<dbReference type="InterPro" id="IPR039697">
    <property type="entry name" value="Alcohol_dehydrogenase_Fe"/>
</dbReference>
<evidence type="ECO:0000313" key="4">
    <source>
        <dbReference type="EMBL" id="BCN31270.1"/>
    </source>
</evidence>
<dbReference type="CDD" id="cd08181">
    <property type="entry name" value="PPD-like"/>
    <property type="match status" value="1"/>
</dbReference>
<dbReference type="Proteomes" id="UP000595897">
    <property type="component" value="Chromosome"/>
</dbReference>
<feature type="domain" description="Alcohol dehydrogenase iron-type/glycerol dehydrogenase GldA" evidence="2">
    <location>
        <begin position="8"/>
        <end position="174"/>
    </location>
</feature>
<dbReference type="KEGG" id="ahb:bsdtb5_25650"/>
<reference evidence="4 5" key="1">
    <citation type="submission" date="2020-11" db="EMBL/GenBank/DDBJ databases">
        <title>Draft genome sequencing of a Lachnospiraceae strain isolated from anoxic soil subjected to BSD treatment.</title>
        <authorList>
            <person name="Uek A."/>
            <person name="Tonouchi A."/>
        </authorList>
    </citation>
    <scope>NUCLEOTIDE SEQUENCE [LARGE SCALE GENOMIC DNA]</scope>
    <source>
        <strain evidence="4 5">TB5</strain>
    </source>
</reference>
<evidence type="ECO:0000259" key="2">
    <source>
        <dbReference type="Pfam" id="PF00465"/>
    </source>
</evidence>
<dbReference type="InterPro" id="IPR001670">
    <property type="entry name" value="ADH_Fe/GldA"/>
</dbReference>
<dbReference type="Gene3D" id="3.40.50.1970">
    <property type="match status" value="1"/>
</dbReference>
<dbReference type="SUPFAM" id="SSF56796">
    <property type="entry name" value="Dehydroquinate synthase-like"/>
    <property type="match status" value="1"/>
</dbReference>
<sequence length="368" mass="40233">MNLNFYMPTKVIMGEDCISQNEMEFTKLGRKALIVTGAHSAKMNGSLDDIIKTLELVKIDYVIYDKVRSNPTVTCVYEGAKIARDNNVEFIIAIGGGSPMDAGKAIALLACQDIKEDEIFGGNISDKVLPMAFVPTTAGTGSEVTQYSILTNDKAETKTSISSPYLFPTVSFLDAKYMDSLSITTTINTAIDALSHAVEGMISVRATALTNAIAIESIQNIASCFEELRSEKVSRVAREKLLYGSMLAGIVIAHTGTTAVHSMGYSLTYFKDVDHGRANGLLLGGFLEFVQKAKPELIDTMLKAMNLTSVEEFQILMNQLFGDKEEITMEEMKKYTSIAIKAKNIKNSSVEPDENVILDIYKKSFGLS</sequence>
<name>A0A7R7ELP3_9FIRM</name>
<dbReference type="Gene3D" id="1.20.1090.10">
    <property type="entry name" value="Dehydroquinate synthase-like - alpha domain"/>
    <property type="match status" value="1"/>
</dbReference>
<evidence type="ECO:0000256" key="1">
    <source>
        <dbReference type="ARBA" id="ARBA00023002"/>
    </source>
</evidence>
<accession>A0A7R7ELP3</accession>
<dbReference type="EMBL" id="AP024169">
    <property type="protein sequence ID" value="BCN31270.1"/>
    <property type="molecule type" value="Genomic_DNA"/>
</dbReference>
<dbReference type="RefSeq" id="WP_271712405.1">
    <property type="nucleotide sequence ID" value="NZ_AP024169.1"/>
</dbReference>
<proteinExistence type="predicted"/>
<feature type="domain" description="Fe-containing alcohol dehydrogenase-like C-terminal" evidence="3">
    <location>
        <begin position="186"/>
        <end position="364"/>
    </location>
</feature>
<dbReference type="AlphaFoldDB" id="A0A7R7ELP3"/>